<proteinExistence type="predicted"/>
<comment type="caution">
    <text evidence="1">The sequence shown here is derived from an EMBL/GenBank/DDBJ whole genome shotgun (WGS) entry which is preliminary data.</text>
</comment>
<dbReference type="AlphaFoldDB" id="A0A6G0YLR4"/>
<evidence type="ECO:0000313" key="2">
    <source>
        <dbReference type="Proteomes" id="UP000478052"/>
    </source>
</evidence>
<name>A0A6G0YLR4_APHCR</name>
<protein>
    <submittedName>
        <fullName evidence="1">Protein ALP1-like</fullName>
    </submittedName>
</protein>
<organism evidence="1 2">
    <name type="scientific">Aphis craccivora</name>
    <name type="common">Cowpea aphid</name>
    <dbReference type="NCBI Taxonomy" id="307492"/>
    <lineage>
        <taxon>Eukaryota</taxon>
        <taxon>Metazoa</taxon>
        <taxon>Ecdysozoa</taxon>
        <taxon>Arthropoda</taxon>
        <taxon>Hexapoda</taxon>
        <taxon>Insecta</taxon>
        <taxon>Pterygota</taxon>
        <taxon>Neoptera</taxon>
        <taxon>Paraneoptera</taxon>
        <taxon>Hemiptera</taxon>
        <taxon>Sternorrhyncha</taxon>
        <taxon>Aphidomorpha</taxon>
        <taxon>Aphidoidea</taxon>
        <taxon>Aphididae</taxon>
        <taxon>Aphidini</taxon>
        <taxon>Aphis</taxon>
        <taxon>Aphis</taxon>
    </lineage>
</organism>
<keyword evidence="2" id="KW-1185">Reference proteome</keyword>
<reference evidence="1 2" key="1">
    <citation type="submission" date="2019-08" db="EMBL/GenBank/DDBJ databases">
        <title>Whole genome of Aphis craccivora.</title>
        <authorList>
            <person name="Voronova N.V."/>
            <person name="Shulinski R.S."/>
            <person name="Bandarenka Y.V."/>
            <person name="Zhorov D.G."/>
            <person name="Warner D."/>
        </authorList>
    </citation>
    <scope>NUCLEOTIDE SEQUENCE [LARGE SCALE GENOMIC DNA]</scope>
    <source>
        <strain evidence="1">180601</strain>
        <tissue evidence="1">Whole Body</tissue>
    </source>
</reference>
<dbReference type="EMBL" id="VUJU01003310">
    <property type="protein sequence ID" value="KAF0758407.1"/>
    <property type="molecule type" value="Genomic_DNA"/>
</dbReference>
<sequence length="60" mass="7765">SQEPRRYWFHSAWNKRDNEREFQTVYKELIDDETKFHKYFRMSMHCFDVLFKKKIEMYLH</sequence>
<dbReference type="Proteomes" id="UP000478052">
    <property type="component" value="Unassembled WGS sequence"/>
</dbReference>
<gene>
    <name evidence="1" type="ORF">FWK35_00011210</name>
</gene>
<accession>A0A6G0YLR4</accession>
<dbReference type="OrthoDB" id="7337694at2759"/>
<evidence type="ECO:0000313" key="1">
    <source>
        <dbReference type="EMBL" id="KAF0758407.1"/>
    </source>
</evidence>
<feature type="non-terminal residue" evidence="1">
    <location>
        <position position="1"/>
    </location>
</feature>